<dbReference type="Gene3D" id="3.30.420.340">
    <property type="entry name" value="UvrC, RNAse H endonuclease domain"/>
    <property type="match status" value="1"/>
</dbReference>
<dbReference type="FunFam" id="3.40.1440.10:FF:000001">
    <property type="entry name" value="UvrABC system protein C"/>
    <property type="match status" value="1"/>
</dbReference>
<evidence type="ECO:0000259" key="6">
    <source>
        <dbReference type="PROSITE" id="PS50164"/>
    </source>
</evidence>
<dbReference type="Gene3D" id="3.40.1440.10">
    <property type="entry name" value="GIY-YIG endonuclease"/>
    <property type="match status" value="1"/>
</dbReference>
<dbReference type="InterPro" id="IPR036876">
    <property type="entry name" value="UVR_dom_sf"/>
</dbReference>
<evidence type="ECO:0000256" key="4">
    <source>
        <dbReference type="ARBA" id="ARBA00022881"/>
    </source>
</evidence>
<name>A0A644V2R1_9ZZZZ</name>
<dbReference type="GO" id="GO:0003677">
    <property type="term" value="F:DNA binding"/>
    <property type="evidence" value="ECO:0007669"/>
    <property type="project" value="InterPro"/>
</dbReference>
<dbReference type="Pfam" id="PF14520">
    <property type="entry name" value="HHH_5"/>
    <property type="match status" value="1"/>
</dbReference>
<dbReference type="SMART" id="SM00465">
    <property type="entry name" value="GIYc"/>
    <property type="match status" value="1"/>
</dbReference>
<comment type="caution">
    <text evidence="8">The sequence shown here is derived from an EMBL/GenBank/DDBJ whole genome shotgun (WGS) entry which is preliminary data.</text>
</comment>
<dbReference type="Pfam" id="PF01541">
    <property type="entry name" value="GIY-YIG"/>
    <property type="match status" value="1"/>
</dbReference>
<dbReference type="InterPro" id="IPR050066">
    <property type="entry name" value="UvrABC_protein_C"/>
</dbReference>
<evidence type="ECO:0000256" key="3">
    <source>
        <dbReference type="ARBA" id="ARBA00022769"/>
    </source>
</evidence>
<dbReference type="InterPro" id="IPR003583">
    <property type="entry name" value="Hlx-hairpin-Hlx_DNA-bd_motif"/>
</dbReference>
<keyword evidence="3" id="KW-0228">DNA excision</keyword>
<accession>A0A644V2R1</accession>
<dbReference type="Pfam" id="PF08459">
    <property type="entry name" value="UvrC_RNaseH_dom"/>
    <property type="match status" value="1"/>
</dbReference>
<dbReference type="PROSITE" id="PS50164">
    <property type="entry name" value="GIY_YIG"/>
    <property type="match status" value="1"/>
</dbReference>
<keyword evidence="4" id="KW-0267">Excision nuclease</keyword>
<dbReference type="SMART" id="SM00278">
    <property type="entry name" value="HhH1"/>
    <property type="match status" value="2"/>
</dbReference>
<dbReference type="GO" id="GO:0006289">
    <property type="term" value="P:nucleotide-excision repair"/>
    <property type="evidence" value="ECO:0007669"/>
    <property type="project" value="InterPro"/>
</dbReference>
<dbReference type="InterPro" id="IPR010994">
    <property type="entry name" value="RuvA_2-like"/>
</dbReference>
<dbReference type="SUPFAM" id="SSF47781">
    <property type="entry name" value="RuvA domain 2-like"/>
    <property type="match status" value="1"/>
</dbReference>
<dbReference type="InterPro" id="IPR035901">
    <property type="entry name" value="GIY-YIG_endonuc_sf"/>
</dbReference>
<dbReference type="Gene3D" id="1.10.150.20">
    <property type="entry name" value="5' to 3' exonuclease, C-terminal subdomain"/>
    <property type="match status" value="1"/>
</dbReference>
<dbReference type="NCBIfam" id="TIGR00194">
    <property type="entry name" value="uvrC"/>
    <property type="match status" value="1"/>
</dbReference>
<evidence type="ECO:0000256" key="2">
    <source>
        <dbReference type="ARBA" id="ARBA00022763"/>
    </source>
</evidence>
<dbReference type="GO" id="GO:0009381">
    <property type="term" value="F:excinuclease ABC activity"/>
    <property type="evidence" value="ECO:0007669"/>
    <property type="project" value="InterPro"/>
</dbReference>
<reference evidence="8" key="1">
    <citation type="submission" date="2019-08" db="EMBL/GenBank/DDBJ databases">
        <authorList>
            <person name="Kucharzyk K."/>
            <person name="Murdoch R.W."/>
            <person name="Higgins S."/>
            <person name="Loffler F."/>
        </authorList>
    </citation>
    <scope>NUCLEOTIDE SEQUENCE</scope>
</reference>
<evidence type="ECO:0000256" key="1">
    <source>
        <dbReference type="ARBA" id="ARBA00022490"/>
    </source>
</evidence>
<sequence>MKSIDNREDLKDSVKILPQLPGVYRFLNKDGTIIYVGKAKNLRSRVSQYFQAPEGLTPKTRVMVSRIASFEHTIVGSESEALLLENTLIKKYQPRYNVMLKDGKTYPWICIKKEPFPRVFLTRKLLKDGSLYYGPYSNVSHAYNLLDIIDALFKIRNCKLSLTPENIKSKNFRPCLRFHIGKCKAPCVSQQSEEEYNSQIERIKLILKGETAALAGEIREEMHLASSELRFEEAQEAKIRLETLNRHYSKSLVVSQSLTNIDIFSLVFENSAAFGNWMRVVNGSVIQSMNVEMKIPIDEVRENVLSRFIISIGERFSPLSEEIITEYPPEGDFTPSRIHIPKRGEKLSLLELSLKNARIFKLEKIKQEQILRPDEQRERVLESIKTDLNLTDTPIHIECFDNSNIQGKYAVSACVVFKDGVPSKKDYRHFNVKRVVGANDFATMKEVVNRRYSRMVEEESSLPQLVVIDGGRGQVNAAYEAMEELGLEKRIKLVGIAKRLEELIVPGDPHPLFLDKNSSTLRVLMQLRDEAHRFGITHHRKKRSKGQIESELAEIKGIGEKSIQKLLAHFKSIQAIRSSSLEEIQRVAGARVANILHHYFESGEYL</sequence>
<protein>
    <submittedName>
        <fullName evidence="8">UvrABC system protein C</fullName>
    </submittedName>
</protein>
<dbReference type="SUPFAM" id="SSF82771">
    <property type="entry name" value="GIY-YIG endonuclease"/>
    <property type="match status" value="1"/>
</dbReference>
<keyword evidence="5" id="KW-0234">DNA repair</keyword>
<dbReference type="CDD" id="cd10434">
    <property type="entry name" value="GIY-YIG_UvrC_Cho"/>
    <property type="match status" value="1"/>
</dbReference>
<feature type="domain" description="GIY-YIG" evidence="6">
    <location>
        <begin position="19"/>
        <end position="98"/>
    </location>
</feature>
<dbReference type="PANTHER" id="PTHR30562:SF1">
    <property type="entry name" value="UVRABC SYSTEM PROTEIN C"/>
    <property type="match status" value="1"/>
</dbReference>
<dbReference type="InterPro" id="IPR000305">
    <property type="entry name" value="GIY-YIG_endonuc"/>
</dbReference>
<dbReference type="HAMAP" id="MF_00203">
    <property type="entry name" value="UvrC"/>
    <property type="match status" value="1"/>
</dbReference>
<dbReference type="Pfam" id="PF22920">
    <property type="entry name" value="UvrC_RNaseH"/>
    <property type="match status" value="1"/>
</dbReference>
<keyword evidence="1" id="KW-0963">Cytoplasm</keyword>
<keyword evidence="2" id="KW-0227">DNA damage</keyword>
<dbReference type="GO" id="GO:0009380">
    <property type="term" value="C:excinuclease repair complex"/>
    <property type="evidence" value="ECO:0007669"/>
    <property type="project" value="InterPro"/>
</dbReference>
<organism evidence="8">
    <name type="scientific">bioreactor metagenome</name>
    <dbReference type="NCBI Taxonomy" id="1076179"/>
    <lineage>
        <taxon>unclassified sequences</taxon>
        <taxon>metagenomes</taxon>
        <taxon>ecological metagenomes</taxon>
    </lineage>
</organism>
<evidence type="ECO:0000256" key="5">
    <source>
        <dbReference type="ARBA" id="ARBA00023204"/>
    </source>
</evidence>
<feature type="domain" description="UvrC family homology region profile" evidence="7">
    <location>
        <begin position="306"/>
        <end position="482"/>
    </location>
</feature>
<dbReference type="InterPro" id="IPR038476">
    <property type="entry name" value="UvrC_RNase_H_dom_sf"/>
</dbReference>
<evidence type="ECO:0000259" key="7">
    <source>
        <dbReference type="PROSITE" id="PS50165"/>
    </source>
</evidence>
<dbReference type="InterPro" id="IPR004791">
    <property type="entry name" value="UvrC"/>
</dbReference>
<dbReference type="InterPro" id="IPR001162">
    <property type="entry name" value="UvrC_RNase_H_dom"/>
</dbReference>
<dbReference type="PROSITE" id="PS50165">
    <property type="entry name" value="UVRC"/>
    <property type="match status" value="1"/>
</dbReference>
<dbReference type="AlphaFoldDB" id="A0A644V2R1"/>
<gene>
    <name evidence="8" type="primary">uvrC_14</name>
    <name evidence="8" type="ORF">SDC9_31590</name>
</gene>
<evidence type="ECO:0000313" key="8">
    <source>
        <dbReference type="EMBL" id="MPL85619.1"/>
    </source>
</evidence>
<proteinExistence type="inferred from homology"/>
<dbReference type="InterPro" id="IPR047296">
    <property type="entry name" value="GIY-YIG_UvrC_Cho"/>
</dbReference>
<dbReference type="PANTHER" id="PTHR30562">
    <property type="entry name" value="UVRC/OXIDOREDUCTASE"/>
    <property type="match status" value="1"/>
</dbReference>
<dbReference type="EMBL" id="VSSQ01000208">
    <property type="protein sequence ID" value="MPL85619.1"/>
    <property type="molecule type" value="Genomic_DNA"/>
</dbReference>
<dbReference type="SUPFAM" id="SSF46600">
    <property type="entry name" value="C-terminal UvrC-binding domain of UvrB"/>
    <property type="match status" value="1"/>
</dbReference>